<dbReference type="AlphaFoldDB" id="A0A1J5TL58"/>
<gene>
    <name evidence="1" type="ORF">BEU04_03160</name>
</gene>
<dbReference type="EMBL" id="MIYU01000019">
    <property type="protein sequence ID" value="OIR14436.1"/>
    <property type="molecule type" value="Genomic_DNA"/>
</dbReference>
<organism evidence="1 2">
    <name type="scientific">Marine Group III euryarchaeote CG-Bathy1</name>
    <dbReference type="NCBI Taxonomy" id="1889001"/>
    <lineage>
        <taxon>Archaea</taxon>
        <taxon>Methanobacteriati</taxon>
        <taxon>Thermoplasmatota</taxon>
        <taxon>Thermoplasmata</taxon>
        <taxon>Candidatus Thermoprofundales</taxon>
    </lineage>
</organism>
<dbReference type="Proteomes" id="UP000183815">
    <property type="component" value="Unassembled WGS sequence"/>
</dbReference>
<dbReference type="InterPro" id="IPR027396">
    <property type="entry name" value="DsrEFH-like"/>
</dbReference>
<evidence type="ECO:0000313" key="2">
    <source>
        <dbReference type="Proteomes" id="UP000183815"/>
    </source>
</evidence>
<accession>A0A1J5TL58</accession>
<proteinExistence type="predicted"/>
<sequence length="126" mass="13959">MDRGDGIMNGILVLIMTGPDEKKGSIKVSEGLHILESVAVKGKEKIRIVLKGEGVEWIREQKDDVEKMIIEYLEVLSGLGVVVGACFSSIQQRGLEMHLSELGINGVPSTEWFAKALENDWEIMTF</sequence>
<name>A0A1J5TL58_9ARCH</name>
<comment type="caution">
    <text evidence="1">The sequence shown here is derived from an EMBL/GenBank/DDBJ whole genome shotgun (WGS) entry which is preliminary data.</text>
</comment>
<evidence type="ECO:0000313" key="1">
    <source>
        <dbReference type="EMBL" id="OIR14436.1"/>
    </source>
</evidence>
<dbReference type="Pfam" id="PF02635">
    <property type="entry name" value="DsrE"/>
    <property type="match status" value="1"/>
</dbReference>
<protein>
    <submittedName>
        <fullName evidence="1">Uncharacterized protein</fullName>
    </submittedName>
</protein>
<reference evidence="1 2" key="1">
    <citation type="submission" date="2016-08" db="EMBL/GenBank/DDBJ databases">
        <title>New Insights into Marine Group III Euryarchaeota, from dark to light.</title>
        <authorList>
            <person name="Haro-Moreno J.M."/>
            <person name="Rodriguez-Valera F."/>
            <person name="Lopez-Garcia P."/>
            <person name="Moreira D."/>
            <person name="Martin-Cuadrado A.B."/>
        </authorList>
    </citation>
    <scope>NUCLEOTIDE SEQUENCE [LARGE SCALE GENOMIC DNA]</scope>
    <source>
        <strain evidence="1">CG-Bathy1</strain>
    </source>
</reference>
<dbReference type="SUPFAM" id="SSF75169">
    <property type="entry name" value="DsrEFH-like"/>
    <property type="match status" value="1"/>
</dbReference>
<dbReference type="InterPro" id="IPR003787">
    <property type="entry name" value="Sulphur_relay_DsrE/F-like"/>
</dbReference>
<dbReference type="Gene3D" id="3.40.1260.10">
    <property type="entry name" value="DsrEFH-like"/>
    <property type="match status" value="1"/>
</dbReference>